<comment type="similarity">
    <text evidence="5 14 16">Belongs to the RNase HII family.</text>
</comment>
<keyword evidence="8 14" id="KW-0963">Cytoplasm</keyword>
<proteinExistence type="inferred from homology"/>
<sequence>MKQEKFSFYTQHHHSFSKWYFEEQYWQLQFRNIAGLDEAGRGSLSGPVVAAAVIFPHTLDIAGLDDSKKLSPAVREALFIEIRKHARAIGIGLAHQAEVDEVNVLEATRFSMIRAIERLTIQPDLLLIDAVDLPRSNIPYHAIIKGDSKSASIAAASIIAKVVRDRIMIAHHRHFPAYNFNQNKGYGTREHRTTIQKVGICALHRKTFQGVKEYLD</sequence>
<feature type="domain" description="RNase H type-2" evidence="17">
    <location>
        <begin position="31"/>
        <end position="216"/>
    </location>
</feature>
<dbReference type="PANTHER" id="PTHR10954:SF18">
    <property type="entry name" value="RIBONUCLEASE HII"/>
    <property type="match status" value="1"/>
</dbReference>
<evidence type="ECO:0000256" key="6">
    <source>
        <dbReference type="ARBA" id="ARBA00012180"/>
    </source>
</evidence>
<evidence type="ECO:0000256" key="12">
    <source>
        <dbReference type="ARBA" id="ARBA00022801"/>
    </source>
</evidence>
<dbReference type="InterPro" id="IPR024567">
    <property type="entry name" value="RNase_HII/HIII_dom"/>
</dbReference>
<evidence type="ECO:0000313" key="18">
    <source>
        <dbReference type="EMBL" id="MFC1851492.1"/>
    </source>
</evidence>
<comment type="catalytic activity">
    <reaction evidence="1 14 15 16">
        <text>Endonucleolytic cleavage to 5'-phosphomonoester.</text>
        <dbReference type="EC" id="3.1.26.4"/>
    </reaction>
</comment>
<evidence type="ECO:0000256" key="16">
    <source>
        <dbReference type="RuleBase" id="RU003515"/>
    </source>
</evidence>
<dbReference type="InterPro" id="IPR012337">
    <property type="entry name" value="RNaseH-like_sf"/>
</dbReference>
<dbReference type="InterPro" id="IPR022898">
    <property type="entry name" value="RNase_HII"/>
</dbReference>
<dbReference type="Proteomes" id="UP001594351">
    <property type="component" value="Unassembled WGS sequence"/>
</dbReference>
<dbReference type="InterPro" id="IPR036397">
    <property type="entry name" value="RNaseH_sf"/>
</dbReference>
<protein>
    <recommendedName>
        <fullName evidence="7 14">Ribonuclease HII</fullName>
        <shortName evidence="14">RNase HII</shortName>
        <ecNumber evidence="6 14">3.1.26.4</ecNumber>
    </recommendedName>
</protein>
<dbReference type="GO" id="GO:0004523">
    <property type="term" value="F:RNA-DNA hybrid ribonuclease activity"/>
    <property type="evidence" value="ECO:0007669"/>
    <property type="project" value="UniProtKB-EC"/>
</dbReference>
<comment type="caution">
    <text evidence="18">The sequence shown here is derived from an EMBL/GenBank/DDBJ whole genome shotgun (WGS) entry which is preliminary data.</text>
</comment>
<evidence type="ECO:0000256" key="13">
    <source>
        <dbReference type="ARBA" id="ARBA00023211"/>
    </source>
</evidence>
<reference evidence="18 19" key="1">
    <citation type="submission" date="2024-09" db="EMBL/GenBank/DDBJ databases">
        <title>Laminarin stimulates single cell rates of sulfate reduction while oxygen inhibits transcriptomic activity in coastal marine sediment.</title>
        <authorList>
            <person name="Lindsay M."/>
            <person name="Orcutt B."/>
            <person name="Emerson D."/>
            <person name="Stepanauskas R."/>
            <person name="D'Angelo T."/>
        </authorList>
    </citation>
    <scope>NUCLEOTIDE SEQUENCE [LARGE SCALE GENOMIC DNA]</scope>
    <source>
        <strain evidence="18">SAG AM-311-K15</strain>
    </source>
</reference>
<keyword evidence="13 14" id="KW-0464">Manganese</keyword>
<evidence type="ECO:0000256" key="11">
    <source>
        <dbReference type="ARBA" id="ARBA00022759"/>
    </source>
</evidence>
<evidence type="ECO:0000256" key="14">
    <source>
        <dbReference type="HAMAP-Rule" id="MF_00052"/>
    </source>
</evidence>
<dbReference type="EC" id="3.1.26.4" evidence="6 14"/>
<keyword evidence="11 14" id="KW-0255">Endonuclease</keyword>
<keyword evidence="12 14" id="KW-0378">Hydrolase</keyword>
<keyword evidence="19" id="KW-1185">Reference proteome</keyword>
<feature type="binding site" evidence="14 15">
    <location>
        <position position="38"/>
    </location>
    <ligand>
        <name>a divalent metal cation</name>
        <dbReference type="ChEBI" id="CHEBI:60240"/>
    </ligand>
</feature>
<evidence type="ECO:0000256" key="7">
    <source>
        <dbReference type="ARBA" id="ARBA00019179"/>
    </source>
</evidence>
<comment type="function">
    <text evidence="3 14 16">Endonuclease that specifically degrades the RNA of RNA-DNA hybrids.</text>
</comment>
<organism evidence="18 19">
    <name type="scientific">candidate division CSSED10-310 bacterium</name>
    <dbReference type="NCBI Taxonomy" id="2855610"/>
    <lineage>
        <taxon>Bacteria</taxon>
        <taxon>Bacteria division CSSED10-310</taxon>
    </lineage>
</organism>
<keyword evidence="9 14" id="KW-0540">Nuclease</keyword>
<dbReference type="Pfam" id="PF01351">
    <property type="entry name" value="RNase_HII"/>
    <property type="match status" value="1"/>
</dbReference>
<evidence type="ECO:0000256" key="8">
    <source>
        <dbReference type="ARBA" id="ARBA00022490"/>
    </source>
</evidence>
<feature type="binding site" evidence="14 15">
    <location>
        <position position="129"/>
    </location>
    <ligand>
        <name>a divalent metal cation</name>
        <dbReference type="ChEBI" id="CHEBI:60240"/>
    </ligand>
</feature>
<evidence type="ECO:0000256" key="10">
    <source>
        <dbReference type="ARBA" id="ARBA00022723"/>
    </source>
</evidence>
<evidence type="ECO:0000256" key="3">
    <source>
        <dbReference type="ARBA" id="ARBA00004065"/>
    </source>
</evidence>
<evidence type="ECO:0000313" key="19">
    <source>
        <dbReference type="Proteomes" id="UP001594351"/>
    </source>
</evidence>
<evidence type="ECO:0000256" key="15">
    <source>
        <dbReference type="PROSITE-ProRule" id="PRU01319"/>
    </source>
</evidence>
<evidence type="ECO:0000256" key="1">
    <source>
        <dbReference type="ARBA" id="ARBA00000077"/>
    </source>
</evidence>
<comment type="subcellular location">
    <subcellularLocation>
        <location evidence="4 14">Cytoplasm</location>
    </subcellularLocation>
</comment>
<dbReference type="PANTHER" id="PTHR10954">
    <property type="entry name" value="RIBONUCLEASE H2 SUBUNIT A"/>
    <property type="match status" value="1"/>
</dbReference>
<evidence type="ECO:0000256" key="5">
    <source>
        <dbReference type="ARBA" id="ARBA00007383"/>
    </source>
</evidence>
<gene>
    <name evidence="14" type="primary">rnhB</name>
    <name evidence="18" type="ORF">ACFL27_14950</name>
</gene>
<evidence type="ECO:0000256" key="4">
    <source>
        <dbReference type="ARBA" id="ARBA00004496"/>
    </source>
</evidence>
<keyword evidence="10 14" id="KW-0479">Metal-binding</keyword>
<dbReference type="NCBIfam" id="NF000595">
    <property type="entry name" value="PRK00015.1-3"/>
    <property type="match status" value="1"/>
</dbReference>
<evidence type="ECO:0000259" key="17">
    <source>
        <dbReference type="PROSITE" id="PS51975"/>
    </source>
</evidence>
<evidence type="ECO:0000256" key="9">
    <source>
        <dbReference type="ARBA" id="ARBA00022722"/>
    </source>
</evidence>
<dbReference type="NCBIfam" id="NF000594">
    <property type="entry name" value="PRK00015.1-1"/>
    <property type="match status" value="1"/>
</dbReference>
<dbReference type="InterPro" id="IPR001352">
    <property type="entry name" value="RNase_HII/HIII"/>
</dbReference>
<accession>A0ABV6YZ71</accession>
<name>A0ABV6YZ71_UNCC1</name>
<feature type="binding site" evidence="14 15">
    <location>
        <position position="37"/>
    </location>
    <ligand>
        <name>a divalent metal cation</name>
        <dbReference type="ChEBI" id="CHEBI:60240"/>
    </ligand>
</feature>
<dbReference type="SUPFAM" id="SSF53098">
    <property type="entry name" value="Ribonuclease H-like"/>
    <property type="match status" value="1"/>
</dbReference>
<dbReference type="HAMAP" id="MF_00052_B">
    <property type="entry name" value="RNase_HII_B"/>
    <property type="match status" value="1"/>
</dbReference>
<dbReference type="CDD" id="cd07182">
    <property type="entry name" value="RNase_HII_bacteria_HII_like"/>
    <property type="match status" value="1"/>
</dbReference>
<dbReference type="Gene3D" id="3.30.420.10">
    <property type="entry name" value="Ribonuclease H-like superfamily/Ribonuclease H"/>
    <property type="match status" value="1"/>
</dbReference>
<dbReference type="PROSITE" id="PS51975">
    <property type="entry name" value="RNASE_H_2"/>
    <property type="match status" value="1"/>
</dbReference>
<dbReference type="EMBL" id="JBHPBY010000193">
    <property type="protein sequence ID" value="MFC1851492.1"/>
    <property type="molecule type" value="Genomic_DNA"/>
</dbReference>
<comment type="cofactor">
    <cofactor evidence="14 15">
        <name>Mn(2+)</name>
        <dbReference type="ChEBI" id="CHEBI:29035"/>
    </cofactor>
    <cofactor evidence="14 15">
        <name>Mg(2+)</name>
        <dbReference type="ChEBI" id="CHEBI:18420"/>
    </cofactor>
    <text evidence="14 15">Manganese or magnesium. Binds 1 divalent metal ion per monomer in the absence of substrate. May bind a second metal ion after substrate binding.</text>
</comment>
<comment type="cofactor">
    <cofactor evidence="2">
        <name>Mg(2+)</name>
        <dbReference type="ChEBI" id="CHEBI:18420"/>
    </cofactor>
</comment>
<evidence type="ECO:0000256" key="2">
    <source>
        <dbReference type="ARBA" id="ARBA00001946"/>
    </source>
</evidence>